<organism evidence="2 3">
    <name type="scientific">Aspergillus oryzae (strain ATCC 42149 / RIB 40)</name>
    <name type="common">Yellow koji mold</name>
    <dbReference type="NCBI Taxonomy" id="510516"/>
    <lineage>
        <taxon>Eukaryota</taxon>
        <taxon>Fungi</taxon>
        <taxon>Dikarya</taxon>
        <taxon>Ascomycota</taxon>
        <taxon>Pezizomycotina</taxon>
        <taxon>Eurotiomycetes</taxon>
        <taxon>Eurotiomycetidae</taxon>
        <taxon>Eurotiales</taxon>
        <taxon>Aspergillaceae</taxon>
        <taxon>Aspergillus</taxon>
        <taxon>Aspergillus subgen. Circumdati</taxon>
    </lineage>
</organism>
<dbReference type="InterPro" id="IPR038305">
    <property type="entry name" value="HeLo_sf"/>
</dbReference>
<dbReference type="KEGG" id="aor:AO090010000001"/>
<dbReference type="Proteomes" id="UP000006564">
    <property type="component" value="Chromosome 8"/>
</dbReference>
<dbReference type="RefSeq" id="XP_023093995.1">
    <property type="nucleotide sequence ID" value="XM_023233856.1"/>
</dbReference>
<dbReference type="AlphaFoldDB" id="Q2TXV0"/>
<evidence type="ECO:0000259" key="1">
    <source>
        <dbReference type="Pfam" id="PF14479"/>
    </source>
</evidence>
<dbReference type="EMBL" id="BA000056">
    <property type="protein sequence ID" value="BAE65923.1"/>
    <property type="molecule type" value="Genomic_DNA"/>
</dbReference>
<feature type="domain" description="Prion-inhibition and propagation HeLo" evidence="1">
    <location>
        <begin position="7"/>
        <end position="214"/>
    </location>
</feature>
<dbReference type="EMBL" id="AP007175">
    <property type="protein sequence ID" value="BAE65923.1"/>
    <property type="molecule type" value="Genomic_DNA"/>
</dbReference>
<name>Q2TXV0_ASPOR</name>
<dbReference type="PANTHER" id="PTHR37542">
    <property type="entry name" value="HELO DOMAIN-CONTAINING PROTEIN-RELATED"/>
    <property type="match status" value="1"/>
</dbReference>
<dbReference type="VEuPathDB" id="FungiDB:AO090010000001"/>
<reference evidence="2 3" key="1">
    <citation type="journal article" date="2005" name="Nature">
        <title>Genome sequencing and analysis of Aspergillus oryzae.</title>
        <authorList>
            <person name="Machida M."/>
            <person name="Asai K."/>
            <person name="Sano M."/>
            <person name="Tanaka T."/>
            <person name="Kumagai T."/>
            <person name="Terai G."/>
            <person name="Kusumoto K."/>
            <person name="Arima T."/>
            <person name="Akita O."/>
            <person name="Kashiwagi Y."/>
            <person name="Abe K."/>
            <person name="Gomi K."/>
            <person name="Horiuchi H."/>
            <person name="Kitamoto K."/>
            <person name="Kobayashi T."/>
            <person name="Takeuchi M."/>
            <person name="Denning D.W."/>
            <person name="Galagan J.E."/>
            <person name="Nierman W.C."/>
            <person name="Yu J."/>
            <person name="Archer D.B."/>
            <person name="Bennett J.W."/>
            <person name="Bhatnagar D."/>
            <person name="Cleveland T.E."/>
            <person name="Fedorova N.D."/>
            <person name="Gotoh O."/>
            <person name="Horikawa H."/>
            <person name="Hosoyama A."/>
            <person name="Ichinomiya M."/>
            <person name="Igarashi R."/>
            <person name="Iwashita K."/>
            <person name="Juvvadi P.R."/>
            <person name="Kato M."/>
            <person name="Kato Y."/>
            <person name="Kin T."/>
            <person name="Kokubun A."/>
            <person name="Maeda H."/>
            <person name="Maeyama N."/>
            <person name="Maruyama J."/>
            <person name="Nagasaki H."/>
            <person name="Nakajima T."/>
            <person name="Oda K."/>
            <person name="Okada K."/>
            <person name="Paulsen I."/>
            <person name="Sakamoto K."/>
            <person name="Sawano T."/>
            <person name="Takahashi M."/>
            <person name="Takase K."/>
            <person name="Terabayashi Y."/>
            <person name="Wortman J."/>
            <person name="Yamada O."/>
            <person name="Yamagata Y."/>
            <person name="Anazawa H."/>
            <person name="Hata Y."/>
            <person name="Koide Y."/>
            <person name="Komori T."/>
            <person name="Koyama Y."/>
            <person name="Minetoki T."/>
            <person name="Suharnan S."/>
            <person name="Tanaka A."/>
            <person name="Isono K."/>
            <person name="Kuhara S."/>
            <person name="Ogasawara N."/>
            <person name="Kikuchi H."/>
        </authorList>
    </citation>
    <scope>NUCLEOTIDE SEQUENCE [LARGE SCALE GENOMIC DNA]</scope>
    <source>
        <strain evidence="3">ATCC 42149 / RIB 40</strain>
    </source>
</reference>
<evidence type="ECO:0000313" key="3">
    <source>
        <dbReference type="Proteomes" id="UP000006564"/>
    </source>
</evidence>
<gene>
    <name evidence="2" type="ORF">AO090010000001</name>
</gene>
<dbReference type="GeneID" id="5999863"/>
<dbReference type="Pfam" id="PF14479">
    <property type="entry name" value="HeLo"/>
    <property type="match status" value="1"/>
</dbReference>
<evidence type="ECO:0000313" key="2">
    <source>
        <dbReference type="EMBL" id="BAE65923.1"/>
    </source>
</evidence>
<protein>
    <submittedName>
        <fullName evidence="2">DNA, SC010</fullName>
    </submittedName>
</protein>
<dbReference type="OMA" id="CIAMVDM"/>
<proteinExistence type="predicted"/>
<dbReference type="HOGENOM" id="CLU_017444_4_0_1"/>
<dbReference type="PANTHER" id="PTHR37542:SF3">
    <property type="entry name" value="PRION-INHIBITION AND PROPAGATION HELO DOMAIN-CONTAINING PROTEIN"/>
    <property type="match status" value="1"/>
</dbReference>
<accession>Q2TXV0</accession>
<dbReference type="Gene3D" id="1.20.120.1020">
    <property type="entry name" value="Prion-inhibition and propagation, HeLo domain"/>
    <property type="match status" value="1"/>
</dbReference>
<dbReference type="InterPro" id="IPR029498">
    <property type="entry name" value="HeLo_dom"/>
</dbReference>
<keyword evidence="3" id="KW-1185">Reference proteome</keyword>
<sequence length="537" mass="60296">MDPISLIGAIGVAYQVVEITIDAIDYWKRTGDVADDIIMMVARLDMIRARIKSWSFDWGMREQRHLKHPKFRDYGHLALQYLVIIQRRLVRFSEFEAKYTGLFAGARSRRTGSVSRIAAVAAIEQTATNEGHVSSEEELLTQLKSDVGRLNRSNMLERWLWARKDKRGQMMVEHIDTLVKDLEDFFPPPRSDAAGAIVFNLALSSSDTESLQALLKLEAMPEADDNYIIRDVSNLASLKIIAANLGQRAARAKDQTLRWRSITTEEGNSLSLEPCVDGREIAQWRPTTRGEDTEIVLVEWKNIPVSLPREQKTQLDARIYDLGKMLQAADKPAKLLTLDCIGIVQKPVSDSSDAHLPDGVVDLAAPRLAGFEYSRLDEPGALTENTTDFRDHNLYRHPQHRGLPVSDCTGVNNQVSRRRNAFTYKADLYSLGVVLLEAGLWRTAAEIVAGSRGANEYRGDGYANQGNRNDADDNEDEVRSAFLRLIPTLRRTMGPIYADVVYRCLTGKFEPEDDEALETVPEAFYVNGVQPLDSCVV</sequence>